<dbReference type="AlphaFoldDB" id="A0AAV2HI12"/>
<comment type="caution">
    <text evidence="1">The sequence shown here is derived from an EMBL/GenBank/DDBJ whole genome shotgun (WGS) entry which is preliminary data.</text>
</comment>
<keyword evidence="2" id="KW-1185">Reference proteome</keyword>
<reference evidence="1 2" key="1">
    <citation type="submission" date="2024-04" db="EMBL/GenBank/DDBJ databases">
        <authorList>
            <consortium name="Genoscope - CEA"/>
            <person name="William W."/>
        </authorList>
    </citation>
    <scope>NUCLEOTIDE SEQUENCE [LARGE SCALE GENOMIC DNA]</scope>
</reference>
<gene>
    <name evidence="1" type="ORF">GSLYS_00007630001</name>
</gene>
<dbReference type="Proteomes" id="UP001497497">
    <property type="component" value="Unassembled WGS sequence"/>
</dbReference>
<evidence type="ECO:0000313" key="2">
    <source>
        <dbReference type="Proteomes" id="UP001497497"/>
    </source>
</evidence>
<organism evidence="1 2">
    <name type="scientific">Lymnaea stagnalis</name>
    <name type="common">Great pond snail</name>
    <name type="synonym">Helix stagnalis</name>
    <dbReference type="NCBI Taxonomy" id="6523"/>
    <lineage>
        <taxon>Eukaryota</taxon>
        <taxon>Metazoa</taxon>
        <taxon>Spiralia</taxon>
        <taxon>Lophotrochozoa</taxon>
        <taxon>Mollusca</taxon>
        <taxon>Gastropoda</taxon>
        <taxon>Heterobranchia</taxon>
        <taxon>Euthyneura</taxon>
        <taxon>Panpulmonata</taxon>
        <taxon>Hygrophila</taxon>
        <taxon>Lymnaeoidea</taxon>
        <taxon>Lymnaeidae</taxon>
        <taxon>Lymnaea</taxon>
    </lineage>
</organism>
<accession>A0AAV2HI12</accession>
<sequence>MRDTRNEVLPVPDVTSALLLRELGLELDPVQRLENLQKRRKETIALRQLWRTLKARELRNELHGEWRGDLTSRRWEPSPPNVPHQLFKDEDAAVEISPSRPPASLVNRDGPDGELVHRSLQARKTGPAIVLTLSTTRLCKSAPFESDHRYAGANQRGAADKVKAVRDGDEFNALNRKLIRSLPNVYDAGSREPGYITRDITEWKNEVRKVVPDRPRMFVPVHVRPRSMSNGLPAEVRRFPSCFFKYAGNLTVARSKDYVINPEWPSERLDRSKTMYVGGDQ</sequence>
<proteinExistence type="predicted"/>
<evidence type="ECO:0000313" key="1">
    <source>
        <dbReference type="EMBL" id="CAL1533670.1"/>
    </source>
</evidence>
<protein>
    <submittedName>
        <fullName evidence="1">Uncharacterized protein</fullName>
    </submittedName>
</protein>
<dbReference type="EMBL" id="CAXITT010000149">
    <property type="protein sequence ID" value="CAL1533670.1"/>
    <property type="molecule type" value="Genomic_DNA"/>
</dbReference>
<name>A0AAV2HI12_LYMST</name>